<dbReference type="Gene3D" id="3.40.50.80">
    <property type="entry name" value="Nucleotide-binding domain of ferredoxin-NADP reductase (FNR) module"/>
    <property type="match status" value="1"/>
</dbReference>
<dbReference type="Pfam" id="PF01794">
    <property type="entry name" value="Ferric_reduct"/>
    <property type="match status" value="1"/>
</dbReference>
<dbReference type="AlphaFoldDB" id="A0AAD4CJL7"/>
<name>A0AAD4CJL7_ASPNN</name>
<dbReference type="SFLD" id="SFLDG01168">
    <property type="entry name" value="Ferric_reductase_subgroup_(FRE"/>
    <property type="match status" value="1"/>
</dbReference>
<feature type="domain" description="FAD-binding FR-type" evidence="14">
    <location>
        <begin position="300"/>
        <end position="428"/>
    </location>
</feature>
<evidence type="ECO:0000259" key="14">
    <source>
        <dbReference type="PROSITE" id="PS51384"/>
    </source>
</evidence>
<keyword evidence="7" id="KW-0249">Electron transport</keyword>
<dbReference type="InterPro" id="IPR051410">
    <property type="entry name" value="Ferric/Cupric_Reductase"/>
</dbReference>
<comment type="catalytic activity">
    <reaction evidence="12">
        <text>2 a Fe(II)-siderophore + NADP(+) + H(+) = 2 a Fe(III)-siderophore + NADPH</text>
        <dbReference type="Rhea" id="RHEA:28795"/>
        <dbReference type="Rhea" id="RHEA-COMP:11342"/>
        <dbReference type="Rhea" id="RHEA-COMP:11344"/>
        <dbReference type="ChEBI" id="CHEBI:15378"/>
        <dbReference type="ChEBI" id="CHEBI:29033"/>
        <dbReference type="ChEBI" id="CHEBI:29034"/>
        <dbReference type="ChEBI" id="CHEBI:57783"/>
        <dbReference type="ChEBI" id="CHEBI:58349"/>
        <dbReference type="EC" id="1.16.1.9"/>
    </reaction>
</comment>
<evidence type="ECO:0000256" key="5">
    <source>
        <dbReference type="ARBA" id="ARBA00022475"/>
    </source>
</evidence>
<dbReference type="Gene3D" id="2.40.30.10">
    <property type="entry name" value="Translation factors"/>
    <property type="match status" value="1"/>
</dbReference>
<keyword evidence="16" id="KW-1185">Reference proteome</keyword>
<keyword evidence="5" id="KW-1003">Cell membrane</keyword>
<reference evidence="15" key="2">
    <citation type="submission" date="2020-02" db="EMBL/GenBank/DDBJ databases">
        <authorList>
            <person name="Gilchrist C.L.M."/>
            <person name="Chooi Y.-H."/>
        </authorList>
    </citation>
    <scope>NUCLEOTIDE SEQUENCE</scope>
    <source>
        <strain evidence="15">MST-FP2251</strain>
    </source>
</reference>
<dbReference type="SUPFAM" id="SSF63380">
    <property type="entry name" value="Riboflavin synthase domain-like"/>
    <property type="match status" value="1"/>
</dbReference>
<keyword evidence="8 13" id="KW-1133">Transmembrane helix</keyword>
<evidence type="ECO:0000313" key="15">
    <source>
        <dbReference type="EMBL" id="KAF9887705.1"/>
    </source>
</evidence>
<evidence type="ECO:0000256" key="1">
    <source>
        <dbReference type="ARBA" id="ARBA00004651"/>
    </source>
</evidence>
<evidence type="ECO:0000256" key="12">
    <source>
        <dbReference type="ARBA" id="ARBA00048483"/>
    </source>
</evidence>
<dbReference type="InterPro" id="IPR013121">
    <property type="entry name" value="Fe_red_NAD-bd_6"/>
</dbReference>
<reference evidence="15" key="1">
    <citation type="journal article" date="2019" name="Beilstein J. Org. Chem.">
        <title>Nanangenines: drimane sesquiterpenoids as the dominant metabolite cohort of a novel Australian fungus, Aspergillus nanangensis.</title>
        <authorList>
            <person name="Lacey H.J."/>
            <person name="Gilchrist C.L.M."/>
            <person name="Crombie A."/>
            <person name="Kalaitzis J.A."/>
            <person name="Vuong D."/>
            <person name="Rutledge P.J."/>
            <person name="Turner P."/>
            <person name="Pitt J.I."/>
            <person name="Lacey E."/>
            <person name="Chooi Y.H."/>
            <person name="Piggott A.M."/>
        </authorList>
    </citation>
    <scope>NUCLEOTIDE SEQUENCE</scope>
    <source>
        <strain evidence="15">MST-FP2251</strain>
    </source>
</reference>
<comment type="caution">
    <text evidence="15">The sequence shown here is derived from an EMBL/GenBank/DDBJ whole genome shotgun (WGS) entry which is preliminary data.</text>
</comment>
<sequence length="609" mass="68501">MGVDLLPPGEHHSSHVHPPMNAALATPLYVLGGAFVVLFLARTVIRLQNRQRLRRALHQDDQERFAQKGALSASLNKHVFYAPLLFKRHSREFRLLGKIHMGTLPLRLEAVLLAGYLVLNLIFFFVLIDWWKDYEEVMYQLKYASGHLAVLNSPALVLSAGRNNPLITLLGLPFDTFNLLHRWVGRLMIVGAIVHMSCVVASKAREMSMSELTDLLWHTPFFIYGLVALIAFVLIFFQSVSPARHAFYEAFLHFHILLAIMAFVALWYHLKNLPLQRVLLATIILWGLDRAARLGSILWRNFGKSRTTAMVEILPGDVARVDVALARSWAFKAGQYMYLYVPSLGLWTSHPFSIAWTSADQTSFTDKRRSNDSFSLLLGEPERKTVSFLIKRRDGFTRKLLDKVDKSNEGQFSAMALAEGPFGGLHSLSSYGTVLLIAGGIGITHPMSYMHEFVNGFAARAIAVRRVKLIWAVRSLDHLSWIQPWMVSLLNHPAIQVADEQKQHSYFQFPEFSLSVQIYVTNTAECSSTDDYTSDDSPWATSAPSSVPVSINTGKPCFGTLLDQEIDEQIGAMAVSVCGPGSMGDDVRQTVREKQGRKTVDLYEETYSW</sequence>
<feature type="transmembrane region" description="Helical" evidence="13">
    <location>
        <begin position="221"/>
        <end position="240"/>
    </location>
</feature>
<keyword evidence="9" id="KW-0560">Oxidoreductase</keyword>
<evidence type="ECO:0000256" key="13">
    <source>
        <dbReference type="SAM" id="Phobius"/>
    </source>
</evidence>
<dbReference type="PROSITE" id="PS51384">
    <property type="entry name" value="FAD_FR"/>
    <property type="match status" value="1"/>
</dbReference>
<feature type="transmembrane region" description="Helical" evidence="13">
    <location>
        <begin position="252"/>
        <end position="270"/>
    </location>
</feature>
<dbReference type="InterPro" id="IPR039261">
    <property type="entry name" value="FNR_nucleotide-bd"/>
</dbReference>
<dbReference type="Pfam" id="PF08022">
    <property type="entry name" value="FAD_binding_8"/>
    <property type="match status" value="1"/>
</dbReference>
<evidence type="ECO:0000256" key="10">
    <source>
        <dbReference type="ARBA" id="ARBA00023065"/>
    </source>
</evidence>
<evidence type="ECO:0000256" key="3">
    <source>
        <dbReference type="ARBA" id="ARBA00012668"/>
    </source>
</evidence>
<keyword evidence="11 13" id="KW-0472">Membrane</keyword>
<evidence type="ECO:0000256" key="8">
    <source>
        <dbReference type="ARBA" id="ARBA00022989"/>
    </source>
</evidence>
<dbReference type="GO" id="GO:0006879">
    <property type="term" value="P:intracellular iron ion homeostasis"/>
    <property type="evidence" value="ECO:0007669"/>
    <property type="project" value="TreeGrafter"/>
</dbReference>
<dbReference type="GO" id="GO:0052851">
    <property type="term" value="F:ferric-chelate reductase (NADPH) activity"/>
    <property type="evidence" value="ECO:0007669"/>
    <property type="project" value="UniProtKB-EC"/>
</dbReference>
<keyword evidence="10" id="KW-0406">Ion transport</keyword>
<comment type="similarity">
    <text evidence="2">Belongs to the ferric reductase (FRE) family.</text>
</comment>
<dbReference type="Pfam" id="PF08030">
    <property type="entry name" value="NAD_binding_6"/>
    <property type="match status" value="1"/>
</dbReference>
<dbReference type="InterPro" id="IPR013112">
    <property type="entry name" value="FAD-bd_8"/>
</dbReference>
<dbReference type="GO" id="GO:0005886">
    <property type="term" value="C:plasma membrane"/>
    <property type="evidence" value="ECO:0007669"/>
    <property type="project" value="UniProtKB-SubCell"/>
</dbReference>
<feature type="transmembrane region" description="Helical" evidence="13">
    <location>
        <begin position="183"/>
        <end position="201"/>
    </location>
</feature>
<evidence type="ECO:0000313" key="16">
    <source>
        <dbReference type="Proteomes" id="UP001194746"/>
    </source>
</evidence>
<dbReference type="PANTHER" id="PTHR32361">
    <property type="entry name" value="FERRIC/CUPRIC REDUCTASE TRANSMEMBRANE COMPONENT"/>
    <property type="match status" value="1"/>
</dbReference>
<evidence type="ECO:0000256" key="4">
    <source>
        <dbReference type="ARBA" id="ARBA00022448"/>
    </source>
</evidence>
<dbReference type="PANTHER" id="PTHR32361:SF27">
    <property type="entry name" value="FAD-BINDING FR-TYPE DOMAIN-CONTAINING PROTEIN-RELATED"/>
    <property type="match status" value="1"/>
</dbReference>
<protein>
    <recommendedName>
        <fullName evidence="3">ferric-chelate reductase (NADPH)</fullName>
        <ecNumber evidence="3">1.16.1.9</ecNumber>
    </recommendedName>
</protein>
<evidence type="ECO:0000256" key="7">
    <source>
        <dbReference type="ARBA" id="ARBA00022982"/>
    </source>
</evidence>
<evidence type="ECO:0000256" key="11">
    <source>
        <dbReference type="ARBA" id="ARBA00023136"/>
    </source>
</evidence>
<dbReference type="EMBL" id="VCAU01000057">
    <property type="protein sequence ID" value="KAF9887705.1"/>
    <property type="molecule type" value="Genomic_DNA"/>
</dbReference>
<dbReference type="SFLD" id="SFLDS00052">
    <property type="entry name" value="Ferric_Reductase_Domain"/>
    <property type="match status" value="1"/>
</dbReference>
<dbReference type="InterPro" id="IPR013130">
    <property type="entry name" value="Fe3_Rdtase_TM_dom"/>
</dbReference>
<dbReference type="EC" id="1.16.1.9" evidence="3"/>
<feature type="transmembrane region" description="Helical" evidence="13">
    <location>
        <begin position="20"/>
        <end position="45"/>
    </location>
</feature>
<feature type="transmembrane region" description="Helical" evidence="13">
    <location>
        <begin position="110"/>
        <end position="131"/>
    </location>
</feature>
<evidence type="ECO:0000256" key="2">
    <source>
        <dbReference type="ARBA" id="ARBA00006278"/>
    </source>
</evidence>
<keyword evidence="4" id="KW-0813">Transport</keyword>
<dbReference type="CDD" id="cd06186">
    <property type="entry name" value="NOX_Duox_like_FAD_NADP"/>
    <property type="match status" value="1"/>
</dbReference>
<evidence type="ECO:0000256" key="9">
    <source>
        <dbReference type="ARBA" id="ARBA00023002"/>
    </source>
</evidence>
<dbReference type="InterPro" id="IPR017927">
    <property type="entry name" value="FAD-bd_FR_type"/>
</dbReference>
<comment type="subcellular location">
    <subcellularLocation>
        <location evidence="1">Cell membrane</location>
        <topology evidence="1">Multi-pass membrane protein</topology>
    </subcellularLocation>
</comment>
<dbReference type="GO" id="GO:0006826">
    <property type="term" value="P:iron ion transport"/>
    <property type="evidence" value="ECO:0007669"/>
    <property type="project" value="TreeGrafter"/>
</dbReference>
<dbReference type="GO" id="GO:0015677">
    <property type="term" value="P:copper ion import"/>
    <property type="evidence" value="ECO:0007669"/>
    <property type="project" value="TreeGrafter"/>
</dbReference>
<evidence type="ECO:0000256" key="6">
    <source>
        <dbReference type="ARBA" id="ARBA00022692"/>
    </source>
</evidence>
<dbReference type="SUPFAM" id="SSF52343">
    <property type="entry name" value="Ferredoxin reductase-like, C-terminal NADP-linked domain"/>
    <property type="match status" value="1"/>
</dbReference>
<organism evidence="15 16">
    <name type="scientific">Aspergillus nanangensis</name>
    <dbReference type="NCBI Taxonomy" id="2582783"/>
    <lineage>
        <taxon>Eukaryota</taxon>
        <taxon>Fungi</taxon>
        <taxon>Dikarya</taxon>
        <taxon>Ascomycota</taxon>
        <taxon>Pezizomycotina</taxon>
        <taxon>Eurotiomycetes</taxon>
        <taxon>Eurotiomycetidae</taxon>
        <taxon>Eurotiales</taxon>
        <taxon>Aspergillaceae</taxon>
        <taxon>Aspergillus</taxon>
        <taxon>Aspergillus subgen. Circumdati</taxon>
    </lineage>
</organism>
<keyword evidence="6 13" id="KW-0812">Transmembrane</keyword>
<dbReference type="InterPro" id="IPR017938">
    <property type="entry name" value="Riboflavin_synthase-like_b-brl"/>
</dbReference>
<gene>
    <name evidence="15" type="ORF">FE257_009658</name>
</gene>
<proteinExistence type="inferred from homology"/>
<accession>A0AAD4CJL7</accession>
<dbReference type="Proteomes" id="UP001194746">
    <property type="component" value="Unassembled WGS sequence"/>
</dbReference>